<dbReference type="GeneID" id="140009880"/>
<accession>A0ABM4UYF0</accession>
<evidence type="ECO:0000313" key="1">
    <source>
        <dbReference type="Proteomes" id="UP001652660"/>
    </source>
</evidence>
<protein>
    <submittedName>
        <fullName evidence="2">Uncharacterized protein</fullName>
    </submittedName>
</protein>
<proteinExistence type="predicted"/>
<name>A0ABM4UYF0_COFAR</name>
<evidence type="ECO:0000313" key="2">
    <source>
        <dbReference type="RefSeq" id="XP_071912315.1"/>
    </source>
</evidence>
<keyword evidence="1" id="KW-1185">Reference proteome</keyword>
<dbReference type="Proteomes" id="UP001652660">
    <property type="component" value="Chromosome 6e"/>
</dbReference>
<sequence length="161" mass="18725">MDNKPRAFRFLNVWTSNPGLLDVIHQAWQAESSGSPLKILCSKLLRTRRAIQDWNKGVFGNMFEVVKRAEANVLAAETRTEQDDSMEAQVELSKAQAELRHALLSEEKFWSQKARVKWLQYRDRNSRYFHTTVQQRRVQGAIHRVKDENGVWVEDDEGIAN</sequence>
<gene>
    <name evidence="2" type="primary">LOC140009880</name>
</gene>
<dbReference type="RefSeq" id="XP_071912315.1">
    <property type="nucleotide sequence ID" value="XM_072056214.1"/>
</dbReference>
<organism evidence="1 2">
    <name type="scientific">Coffea arabica</name>
    <name type="common">Arabian coffee</name>
    <dbReference type="NCBI Taxonomy" id="13443"/>
    <lineage>
        <taxon>Eukaryota</taxon>
        <taxon>Viridiplantae</taxon>
        <taxon>Streptophyta</taxon>
        <taxon>Embryophyta</taxon>
        <taxon>Tracheophyta</taxon>
        <taxon>Spermatophyta</taxon>
        <taxon>Magnoliopsida</taxon>
        <taxon>eudicotyledons</taxon>
        <taxon>Gunneridae</taxon>
        <taxon>Pentapetalae</taxon>
        <taxon>asterids</taxon>
        <taxon>lamiids</taxon>
        <taxon>Gentianales</taxon>
        <taxon>Rubiaceae</taxon>
        <taxon>Ixoroideae</taxon>
        <taxon>Gardenieae complex</taxon>
        <taxon>Bertiereae - Coffeeae clade</taxon>
        <taxon>Coffeeae</taxon>
        <taxon>Coffea</taxon>
    </lineage>
</organism>
<reference evidence="2" key="1">
    <citation type="submission" date="2025-08" db="UniProtKB">
        <authorList>
            <consortium name="RefSeq"/>
        </authorList>
    </citation>
    <scope>IDENTIFICATION</scope>
    <source>
        <tissue evidence="2">Leaves</tissue>
    </source>
</reference>